<accession>A0A9P3D0Q2</accession>
<sequence>MLFIILPSSLLPIGLALLAAAILYEREKRRKAATGAGRSTLAPEPPYTGPVYQSERAYDITCTDYQGLAGAYDIRQNGALHYHSKLTRAKHRIDVITVHRVSNDGRIEEVLAACRSGGHFSDRFGLKQGDPFVPGTTVIKKGREIPEVCDKKYWPKIKPFGKYGTTDESYAFEVGARKYRWQRTEARYFIGHADRVWAHWLLLDMTEPSRRVSAAYIHSLDNDSAGHVRVAQMKLYYNIDPLAEAMALAVIIGLEIRRGPLRSSPAKSSSGSGGGGGDFVGGFSGGAGGVLTRLRTMQHS</sequence>
<evidence type="ECO:0000256" key="1">
    <source>
        <dbReference type="SAM" id="SignalP"/>
    </source>
</evidence>
<organism evidence="2 3">
    <name type="scientific">Cercospora kikuchii</name>
    <dbReference type="NCBI Taxonomy" id="84275"/>
    <lineage>
        <taxon>Eukaryota</taxon>
        <taxon>Fungi</taxon>
        <taxon>Dikarya</taxon>
        <taxon>Ascomycota</taxon>
        <taxon>Pezizomycotina</taxon>
        <taxon>Dothideomycetes</taxon>
        <taxon>Dothideomycetidae</taxon>
        <taxon>Mycosphaerellales</taxon>
        <taxon>Mycosphaerellaceae</taxon>
        <taxon>Cercospora</taxon>
    </lineage>
</organism>
<reference evidence="2 3" key="1">
    <citation type="submission" date="2021-01" db="EMBL/GenBank/DDBJ databases">
        <title>Cercospora kikuchii MAFF 305040 whole genome shotgun sequence.</title>
        <authorList>
            <person name="Kashiwa T."/>
            <person name="Suzuki T."/>
        </authorList>
    </citation>
    <scope>NUCLEOTIDE SEQUENCE [LARGE SCALE GENOMIC DNA]</scope>
    <source>
        <strain evidence="2 3">MAFF 305040</strain>
    </source>
</reference>
<dbReference type="GeneID" id="68297343"/>
<gene>
    <name evidence="2" type="ORF">CKM354_001176800</name>
</gene>
<keyword evidence="1" id="KW-0732">Signal</keyword>
<protein>
    <submittedName>
        <fullName evidence="2">Uncharacterized protein</fullName>
    </submittedName>
</protein>
<dbReference type="RefSeq" id="XP_044663205.1">
    <property type="nucleotide sequence ID" value="XM_044807270.1"/>
</dbReference>
<evidence type="ECO:0000313" key="2">
    <source>
        <dbReference type="EMBL" id="GIZ48718.1"/>
    </source>
</evidence>
<comment type="caution">
    <text evidence="2">The sequence shown here is derived from an EMBL/GenBank/DDBJ whole genome shotgun (WGS) entry which is preliminary data.</text>
</comment>
<evidence type="ECO:0000313" key="3">
    <source>
        <dbReference type="Proteomes" id="UP000825890"/>
    </source>
</evidence>
<keyword evidence="3" id="KW-1185">Reference proteome</keyword>
<dbReference type="Proteomes" id="UP000825890">
    <property type="component" value="Unassembled WGS sequence"/>
</dbReference>
<dbReference type="EMBL" id="BOLY01000008">
    <property type="protein sequence ID" value="GIZ48718.1"/>
    <property type="molecule type" value="Genomic_DNA"/>
</dbReference>
<name>A0A9P3D0Q2_9PEZI</name>
<feature type="chain" id="PRO_5040253702" evidence="1">
    <location>
        <begin position="17"/>
        <end position="300"/>
    </location>
</feature>
<dbReference type="OrthoDB" id="3640043at2759"/>
<dbReference type="AlphaFoldDB" id="A0A9P3D0Q2"/>
<feature type="signal peptide" evidence="1">
    <location>
        <begin position="1"/>
        <end position="16"/>
    </location>
</feature>
<proteinExistence type="predicted"/>